<gene>
    <name evidence="1" type="ORF">DPMN_053210</name>
</gene>
<dbReference type="Proteomes" id="UP000828390">
    <property type="component" value="Unassembled WGS sequence"/>
</dbReference>
<accession>A0A9D4CN68</accession>
<name>A0A9D4CN68_DREPO</name>
<protein>
    <submittedName>
        <fullName evidence="1">Uncharacterized protein</fullName>
    </submittedName>
</protein>
<proteinExistence type="predicted"/>
<dbReference type="AlphaFoldDB" id="A0A9D4CN68"/>
<sequence>METWETNTKLFHKVVKSQRQSVNDRIQLLKVDGEDITGSENILNAWKCHFEKLATPDEDNFGENDKVSLAKEQNNIIEEIIKESGENIDPVTVHDVNIAISLFNIGKAADANGISTEHFKYGKEEISPTIANIINSIFTELDVPPSLKCGT</sequence>
<reference evidence="1" key="1">
    <citation type="journal article" date="2019" name="bioRxiv">
        <title>The Genome of the Zebra Mussel, Dreissena polymorpha: A Resource for Invasive Species Research.</title>
        <authorList>
            <person name="McCartney M.A."/>
            <person name="Auch B."/>
            <person name="Kono T."/>
            <person name="Mallez S."/>
            <person name="Zhang Y."/>
            <person name="Obille A."/>
            <person name="Becker A."/>
            <person name="Abrahante J.E."/>
            <person name="Garbe J."/>
            <person name="Badalamenti J.P."/>
            <person name="Herman A."/>
            <person name="Mangelson H."/>
            <person name="Liachko I."/>
            <person name="Sullivan S."/>
            <person name="Sone E.D."/>
            <person name="Koren S."/>
            <person name="Silverstein K.A.T."/>
            <person name="Beckman K.B."/>
            <person name="Gohl D.M."/>
        </authorList>
    </citation>
    <scope>NUCLEOTIDE SEQUENCE</scope>
    <source>
        <strain evidence="1">Duluth1</strain>
        <tissue evidence="1">Whole animal</tissue>
    </source>
</reference>
<evidence type="ECO:0000313" key="1">
    <source>
        <dbReference type="EMBL" id="KAH3727280.1"/>
    </source>
</evidence>
<comment type="caution">
    <text evidence="1">The sequence shown here is derived from an EMBL/GenBank/DDBJ whole genome shotgun (WGS) entry which is preliminary data.</text>
</comment>
<reference evidence="1" key="2">
    <citation type="submission" date="2020-11" db="EMBL/GenBank/DDBJ databases">
        <authorList>
            <person name="McCartney M.A."/>
            <person name="Auch B."/>
            <person name="Kono T."/>
            <person name="Mallez S."/>
            <person name="Becker A."/>
            <person name="Gohl D.M."/>
            <person name="Silverstein K.A.T."/>
            <person name="Koren S."/>
            <person name="Bechman K.B."/>
            <person name="Herman A."/>
            <person name="Abrahante J.E."/>
            <person name="Garbe J."/>
        </authorList>
    </citation>
    <scope>NUCLEOTIDE SEQUENCE</scope>
    <source>
        <strain evidence="1">Duluth1</strain>
        <tissue evidence="1">Whole animal</tissue>
    </source>
</reference>
<dbReference type="EMBL" id="JAIWYP010000012">
    <property type="protein sequence ID" value="KAH3727280.1"/>
    <property type="molecule type" value="Genomic_DNA"/>
</dbReference>
<organism evidence="1 2">
    <name type="scientific">Dreissena polymorpha</name>
    <name type="common">Zebra mussel</name>
    <name type="synonym">Mytilus polymorpha</name>
    <dbReference type="NCBI Taxonomy" id="45954"/>
    <lineage>
        <taxon>Eukaryota</taxon>
        <taxon>Metazoa</taxon>
        <taxon>Spiralia</taxon>
        <taxon>Lophotrochozoa</taxon>
        <taxon>Mollusca</taxon>
        <taxon>Bivalvia</taxon>
        <taxon>Autobranchia</taxon>
        <taxon>Heteroconchia</taxon>
        <taxon>Euheterodonta</taxon>
        <taxon>Imparidentia</taxon>
        <taxon>Neoheterodontei</taxon>
        <taxon>Myida</taxon>
        <taxon>Dreissenoidea</taxon>
        <taxon>Dreissenidae</taxon>
        <taxon>Dreissena</taxon>
    </lineage>
</organism>
<keyword evidence="2" id="KW-1185">Reference proteome</keyword>
<evidence type="ECO:0000313" key="2">
    <source>
        <dbReference type="Proteomes" id="UP000828390"/>
    </source>
</evidence>